<feature type="compositionally biased region" description="Basic and acidic residues" evidence="1">
    <location>
        <begin position="59"/>
        <end position="81"/>
    </location>
</feature>
<evidence type="ECO:0000256" key="2">
    <source>
        <dbReference type="SAM" id="Phobius"/>
    </source>
</evidence>
<feature type="transmembrane region" description="Helical" evidence="2">
    <location>
        <begin position="12"/>
        <end position="36"/>
    </location>
</feature>
<name>A0A2G5TX38_9PELO</name>
<keyword evidence="2" id="KW-0472">Membrane</keyword>
<sequence>MNDILEFFKANGFTMAIVAGVIIIVALVTVVTVVSCKLADRWSRKKESERLLQEIEMHQREKKKYQDMRENMRKQREEAQGRNEAGNQGPSEAESSETQPLTQDS</sequence>
<keyword evidence="4" id="KW-1185">Reference proteome</keyword>
<keyword evidence="2" id="KW-1133">Transmembrane helix</keyword>
<proteinExistence type="predicted"/>
<organism evidence="3 4">
    <name type="scientific">Caenorhabditis nigoni</name>
    <dbReference type="NCBI Taxonomy" id="1611254"/>
    <lineage>
        <taxon>Eukaryota</taxon>
        <taxon>Metazoa</taxon>
        <taxon>Ecdysozoa</taxon>
        <taxon>Nematoda</taxon>
        <taxon>Chromadorea</taxon>
        <taxon>Rhabditida</taxon>
        <taxon>Rhabditina</taxon>
        <taxon>Rhabditomorpha</taxon>
        <taxon>Rhabditoidea</taxon>
        <taxon>Rhabditidae</taxon>
        <taxon>Peloderinae</taxon>
        <taxon>Caenorhabditis</taxon>
    </lineage>
</organism>
<accession>A0A2G5TX38</accession>
<dbReference type="Proteomes" id="UP000230233">
    <property type="component" value="Chromosome IV"/>
</dbReference>
<reference evidence="4" key="1">
    <citation type="submission" date="2017-10" db="EMBL/GenBank/DDBJ databases">
        <title>Rapid genome shrinkage in a self-fertile nematode reveals novel sperm competition proteins.</title>
        <authorList>
            <person name="Yin D."/>
            <person name="Schwarz E.M."/>
            <person name="Thomas C.G."/>
            <person name="Felde R.L."/>
            <person name="Korf I.F."/>
            <person name="Cutter A.D."/>
            <person name="Schartner C.M."/>
            <person name="Ralston E.J."/>
            <person name="Meyer B.J."/>
            <person name="Haag E.S."/>
        </authorList>
    </citation>
    <scope>NUCLEOTIDE SEQUENCE [LARGE SCALE GENOMIC DNA]</scope>
    <source>
        <strain evidence="4">JU1422</strain>
    </source>
</reference>
<evidence type="ECO:0000313" key="4">
    <source>
        <dbReference type="Proteomes" id="UP000230233"/>
    </source>
</evidence>
<protein>
    <submittedName>
        <fullName evidence="3">Uncharacterized protein</fullName>
    </submittedName>
</protein>
<evidence type="ECO:0000313" key="3">
    <source>
        <dbReference type="EMBL" id="PIC31842.1"/>
    </source>
</evidence>
<dbReference type="AlphaFoldDB" id="A0A2G5TX38"/>
<comment type="caution">
    <text evidence="3">The sequence shown here is derived from an EMBL/GenBank/DDBJ whole genome shotgun (WGS) entry which is preliminary data.</text>
</comment>
<gene>
    <name evidence="3" type="primary">Cnig_chr_IV.g12398</name>
    <name evidence="3" type="ORF">B9Z55_012398</name>
</gene>
<dbReference type="OrthoDB" id="10439242at2759"/>
<evidence type="ECO:0000256" key="1">
    <source>
        <dbReference type="SAM" id="MobiDB-lite"/>
    </source>
</evidence>
<dbReference type="EMBL" id="PDUG01000004">
    <property type="protein sequence ID" value="PIC31842.1"/>
    <property type="molecule type" value="Genomic_DNA"/>
</dbReference>
<keyword evidence="2" id="KW-0812">Transmembrane</keyword>
<feature type="region of interest" description="Disordered" evidence="1">
    <location>
        <begin position="59"/>
        <end position="105"/>
    </location>
</feature>
<feature type="compositionally biased region" description="Polar residues" evidence="1">
    <location>
        <begin position="96"/>
        <end position="105"/>
    </location>
</feature>